<accession>A0A3B1A823</accession>
<dbReference type="EMBL" id="UOFQ01000157">
    <property type="protein sequence ID" value="VAW89864.1"/>
    <property type="molecule type" value="Genomic_DNA"/>
</dbReference>
<protein>
    <recommendedName>
        <fullName evidence="2">Tetratricopeptide repeat protein</fullName>
    </recommendedName>
</protein>
<gene>
    <name evidence="1" type="ORF">MNBD_GAMMA17-211</name>
</gene>
<sequence length="245" mass="27674">MHKTQKIQNPAPEKLDEFIEPCFLDTHLWIKEPPTNNVNKIADYLSHRVSKIPLDLTSHAQRIRLYLALKDSNATYAALLDLFIVLGSNGTLLRKRLLHQASQVISTENYEFISLIPVDAAVISSDTPLSHLAVLSLGRTMEKKVIRKIDNEIPEKTEDPVVTAKDLINSGQIEQARSLLESTLINEPEHAGASEELLQIYRHTHDRDSCVRMLKKLSSSFAAHDQWVELIITLDQHTTERSLSA</sequence>
<organism evidence="1">
    <name type="scientific">hydrothermal vent metagenome</name>
    <dbReference type="NCBI Taxonomy" id="652676"/>
    <lineage>
        <taxon>unclassified sequences</taxon>
        <taxon>metagenomes</taxon>
        <taxon>ecological metagenomes</taxon>
    </lineage>
</organism>
<name>A0A3B1A823_9ZZZZ</name>
<proteinExistence type="predicted"/>
<evidence type="ECO:0000313" key="1">
    <source>
        <dbReference type="EMBL" id="VAW89864.1"/>
    </source>
</evidence>
<dbReference type="AlphaFoldDB" id="A0A3B1A823"/>
<evidence type="ECO:0008006" key="2">
    <source>
        <dbReference type="Google" id="ProtNLM"/>
    </source>
</evidence>
<reference evidence="1" key="1">
    <citation type="submission" date="2018-06" db="EMBL/GenBank/DDBJ databases">
        <authorList>
            <person name="Zhirakovskaya E."/>
        </authorList>
    </citation>
    <scope>NUCLEOTIDE SEQUENCE</scope>
</reference>